<feature type="region of interest" description="Disordered" evidence="1">
    <location>
        <begin position="1"/>
        <end position="29"/>
    </location>
</feature>
<sequence length="173" mass="18817">MPSLVSPAFDLPPQSSLHLSSPPDLKQHNTHTSTYFEQTTDTRSDLCEKEEKGWLNVMWLQVRSTLTSKTLQPIDMESVVVEPVTSAKNLEFFNQASNCSTPSSSSPADDSGQPKIGLGSGGDSTMVLECGTVRITGTKIRGRLSKEEKGKMKLEENNSSSNGVTAAELQREI</sequence>
<feature type="compositionally biased region" description="Basic and acidic residues" evidence="1">
    <location>
        <begin position="144"/>
        <end position="156"/>
    </location>
</feature>
<keyword evidence="3" id="KW-1185">Reference proteome</keyword>
<organism evidence="2 3">
    <name type="scientific">Buddleja alternifolia</name>
    <dbReference type="NCBI Taxonomy" id="168488"/>
    <lineage>
        <taxon>Eukaryota</taxon>
        <taxon>Viridiplantae</taxon>
        <taxon>Streptophyta</taxon>
        <taxon>Embryophyta</taxon>
        <taxon>Tracheophyta</taxon>
        <taxon>Spermatophyta</taxon>
        <taxon>Magnoliopsida</taxon>
        <taxon>eudicotyledons</taxon>
        <taxon>Gunneridae</taxon>
        <taxon>Pentapetalae</taxon>
        <taxon>asterids</taxon>
        <taxon>lamiids</taxon>
        <taxon>Lamiales</taxon>
        <taxon>Scrophulariaceae</taxon>
        <taxon>Buddlejeae</taxon>
        <taxon>Buddleja</taxon>
    </lineage>
</organism>
<gene>
    <name evidence="2" type="ORF">BUALT_BualtUnG0011900</name>
</gene>
<protein>
    <submittedName>
        <fullName evidence="2">Uncharacterized protein</fullName>
    </submittedName>
</protein>
<reference evidence="2" key="1">
    <citation type="submission" date="2019-10" db="EMBL/GenBank/DDBJ databases">
        <authorList>
            <person name="Zhang R."/>
            <person name="Pan Y."/>
            <person name="Wang J."/>
            <person name="Ma R."/>
            <person name="Yu S."/>
        </authorList>
    </citation>
    <scope>NUCLEOTIDE SEQUENCE</scope>
    <source>
        <strain evidence="2">LA-IB0</strain>
        <tissue evidence="2">Leaf</tissue>
    </source>
</reference>
<dbReference type="EMBL" id="WHWC01000104">
    <property type="protein sequence ID" value="KAG8363033.1"/>
    <property type="molecule type" value="Genomic_DNA"/>
</dbReference>
<feature type="region of interest" description="Disordered" evidence="1">
    <location>
        <begin position="144"/>
        <end position="173"/>
    </location>
</feature>
<evidence type="ECO:0000313" key="3">
    <source>
        <dbReference type="Proteomes" id="UP000826271"/>
    </source>
</evidence>
<comment type="caution">
    <text evidence="2">The sequence shown here is derived from an EMBL/GenBank/DDBJ whole genome shotgun (WGS) entry which is preliminary data.</text>
</comment>
<feature type="compositionally biased region" description="Low complexity" evidence="1">
    <location>
        <begin position="11"/>
        <end position="24"/>
    </location>
</feature>
<evidence type="ECO:0000313" key="2">
    <source>
        <dbReference type="EMBL" id="KAG8363033.1"/>
    </source>
</evidence>
<feature type="region of interest" description="Disordered" evidence="1">
    <location>
        <begin position="97"/>
        <end position="124"/>
    </location>
</feature>
<dbReference type="AlphaFoldDB" id="A0AAV6W165"/>
<proteinExistence type="predicted"/>
<accession>A0AAV6W165</accession>
<name>A0AAV6W165_9LAMI</name>
<dbReference type="Proteomes" id="UP000826271">
    <property type="component" value="Unassembled WGS sequence"/>
</dbReference>
<feature type="compositionally biased region" description="Low complexity" evidence="1">
    <location>
        <begin position="97"/>
        <end position="111"/>
    </location>
</feature>
<evidence type="ECO:0000256" key="1">
    <source>
        <dbReference type="SAM" id="MobiDB-lite"/>
    </source>
</evidence>